<sequence>MEIAMWLFYSVEQNWKKDATRKLVIVDGTVVINTTLKTQQSGLERIHTVCPTCFCPHWGDWCLLEAVHA</sequence>
<protein>
    <recommendedName>
        <fullName evidence="3">Transposase</fullName>
    </recommendedName>
</protein>
<keyword evidence="2" id="KW-1185">Reference proteome</keyword>
<evidence type="ECO:0000313" key="1">
    <source>
        <dbReference type="EMBL" id="MEQ2259050.1"/>
    </source>
</evidence>
<evidence type="ECO:0008006" key="3">
    <source>
        <dbReference type="Google" id="ProtNLM"/>
    </source>
</evidence>
<accession>A0ABV0VP84</accession>
<gene>
    <name evidence="1" type="ORF">XENORESO_006063</name>
</gene>
<reference evidence="1 2" key="1">
    <citation type="submission" date="2021-06" db="EMBL/GenBank/DDBJ databases">
        <authorList>
            <person name="Palmer J.M."/>
        </authorList>
    </citation>
    <scope>NUCLEOTIDE SEQUENCE [LARGE SCALE GENOMIC DNA]</scope>
    <source>
        <strain evidence="1 2">XR_2019</strain>
        <tissue evidence="1">Muscle</tissue>
    </source>
</reference>
<proteinExistence type="predicted"/>
<dbReference type="EMBL" id="JAHRIM010002105">
    <property type="protein sequence ID" value="MEQ2259050.1"/>
    <property type="molecule type" value="Genomic_DNA"/>
</dbReference>
<dbReference type="Proteomes" id="UP001444071">
    <property type="component" value="Unassembled WGS sequence"/>
</dbReference>
<feature type="non-terminal residue" evidence="1">
    <location>
        <position position="69"/>
    </location>
</feature>
<organism evidence="1 2">
    <name type="scientific">Xenotaenia resolanae</name>
    <dbReference type="NCBI Taxonomy" id="208358"/>
    <lineage>
        <taxon>Eukaryota</taxon>
        <taxon>Metazoa</taxon>
        <taxon>Chordata</taxon>
        <taxon>Craniata</taxon>
        <taxon>Vertebrata</taxon>
        <taxon>Euteleostomi</taxon>
        <taxon>Actinopterygii</taxon>
        <taxon>Neopterygii</taxon>
        <taxon>Teleostei</taxon>
        <taxon>Neoteleostei</taxon>
        <taxon>Acanthomorphata</taxon>
        <taxon>Ovalentaria</taxon>
        <taxon>Atherinomorphae</taxon>
        <taxon>Cyprinodontiformes</taxon>
        <taxon>Goodeidae</taxon>
        <taxon>Xenotaenia</taxon>
    </lineage>
</organism>
<evidence type="ECO:0000313" key="2">
    <source>
        <dbReference type="Proteomes" id="UP001444071"/>
    </source>
</evidence>
<name>A0ABV0VP84_9TELE</name>
<comment type="caution">
    <text evidence="1">The sequence shown here is derived from an EMBL/GenBank/DDBJ whole genome shotgun (WGS) entry which is preliminary data.</text>
</comment>